<dbReference type="Proteomes" id="UP000596661">
    <property type="component" value="Chromosome 7"/>
</dbReference>
<feature type="compositionally biased region" description="Basic and acidic residues" evidence="1">
    <location>
        <begin position="1"/>
        <end position="11"/>
    </location>
</feature>
<feature type="region of interest" description="Disordered" evidence="1">
    <location>
        <begin position="143"/>
        <end position="171"/>
    </location>
</feature>
<dbReference type="AlphaFoldDB" id="A0A803Q6B1"/>
<evidence type="ECO:0000313" key="3">
    <source>
        <dbReference type="Proteomes" id="UP000596661"/>
    </source>
</evidence>
<name>A0A803Q6B1_CANSA</name>
<reference evidence="2" key="1">
    <citation type="submission" date="2018-11" db="EMBL/GenBank/DDBJ databases">
        <authorList>
            <person name="Grassa J C."/>
        </authorList>
    </citation>
    <scope>NUCLEOTIDE SEQUENCE [LARGE SCALE GENOMIC DNA]</scope>
</reference>
<proteinExistence type="predicted"/>
<dbReference type="Gramene" id="evm.model.07.761">
    <property type="protein sequence ID" value="cds.evm.model.07.761"/>
    <property type="gene ID" value="evm.TU.07.761"/>
</dbReference>
<dbReference type="EnsemblPlants" id="evm.model.07.761">
    <property type="protein sequence ID" value="cds.evm.model.07.761"/>
    <property type="gene ID" value="evm.TU.07.761"/>
</dbReference>
<evidence type="ECO:0000313" key="2">
    <source>
        <dbReference type="EnsemblPlants" id="cds.evm.model.07.761"/>
    </source>
</evidence>
<feature type="region of interest" description="Disordered" evidence="1">
    <location>
        <begin position="1"/>
        <end position="25"/>
    </location>
</feature>
<feature type="region of interest" description="Disordered" evidence="1">
    <location>
        <begin position="233"/>
        <end position="263"/>
    </location>
</feature>
<accession>A0A803Q6B1</accession>
<keyword evidence="3" id="KW-1185">Reference proteome</keyword>
<protein>
    <submittedName>
        <fullName evidence="2">Uncharacterized protein</fullName>
    </submittedName>
</protein>
<sequence length="263" mass="30000">ELSKVQRERSSKIQSRHRSGRSGMVNVREAVKKDLEVADPPCHCVWIISRTKSRKLVTDYDKGIAEKIRNAAEQEEEGELAGEAYVPQPYAPEDEDYDDSHARFGVEITQEGEIPIPIEGCRYVRDVSQMFLPWPKHLILTTEGPLAQPPSRRDASKGKAPMLSSQGGGAREDDLFTEEKMALIPNSLKWMIREFLRLKDKRDIITIPVPRGFIAPRTQITLSREDLREDALDASGGYAKENYPFKPCKWPPNSRRNRTNDRK</sequence>
<organism evidence="2 3">
    <name type="scientific">Cannabis sativa</name>
    <name type="common">Hemp</name>
    <name type="synonym">Marijuana</name>
    <dbReference type="NCBI Taxonomy" id="3483"/>
    <lineage>
        <taxon>Eukaryota</taxon>
        <taxon>Viridiplantae</taxon>
        <taxon>Streptophyta</taxon>
        <taxon>Embryophyta</taxon>
        <taxon>Tracheophyta</taxon>
        <taxon>Spermatophyta</taxon>
        <taxon>Magnoliopsida</taxon>
        <taxon>eudicotyledons</taxon>
        <taxon>Gunneridae</taxon>
        <taxon>Pentapetalae</taxon>
        <taxon>rosids</taxon>
        <taxon>fabids</taxon>
        <taxon>Rosales</taxon>
        <taxon>Cannabaceae</taxon>
        <taxon>Cannabis</taxon>
    </lineage>
</organism>
<evidence type="ECO:0000256" key="1">
    <source>
        <dbReference type="SAM" id="MobiDB-lite"/>
    </source>
</evidence>
<reference evidence="2" key="2">
    <citation type="submission" date="2021-03" db="UniProtKB">
        <authorList>
            <consortium name="EnsemblPlants"/>
        </authorList>
    </citation>
    <scope>IDENTIFICATION</scope>
</reference>
<dbReference type="EMBL" id="UZAU01000647">
    <property type="status" value="NOT_ANNOTATED_CDS"/>
    <property type="molecule type" value="Genomic_DNA"/>
</dbReference>